<gene>
    <name evidence="2" type="ORF">SYYSPA8_03700</name>
</gene>
<keyword evidence="1" id="KW-0472">Membrane</keyword>
<sequence>MLLLATLLPSAGAVPVALFAGWEAGLTVCGVLLAFLAVPGLLPLGRRPPAPEEDRAGRLRQALGAALAAERTDTAALVWGEEAKLRRLDSATLLGLRLTSGRAQVDPLRRGPAHDPLPPAGLSAGALSDFYYGEARGAPRRLRAAVVGGPGSGKSTLALLLTLGALRSEHDRTFPVLLPAAAWNPADGFAAWVAEQTLRLFPSLRPVAAEAGAAFPALLAEHPDVWIVLDGLDELPEPQWEEAWRRLDEVSAGHPLLVLARPEFLAAVGEAAPADCPVYELRPCAPGRAARYLRQLTAAPPPADPVGLVRPGPAADWRPVIERLESADPGGIGEVFAAPLHLDLARRLYGTRAPRRIRPGLPGTPAALMAAADADPAAARVALMDGFLDAAFDPRHLPGGAAARSGPLPGGRAAPFHTAWLVTRTARQEVSPGEVAWWRLPELVHRGVLVAFCAVLLVLTYAVALVMPVGFTRGLAIGCTTAVTLCVLRHTGVCRRAEWIAGALAAAAVAGIGMARYGPAGALDGLQLGTAFLLVFRCRRRLAGGRGEAAATAVLLCAATAALVQLPLLLGAELPEGGSGINVFLSLLTGVGLATLACRVLAAPFPGLSGPTRVNFAQRPKAAALPGALARGVLPSFGIGAAAGATLVLQFSPQYGTALLWGFGLVLGVPVGVVAGLLFWYRQEKPLGRAGYARGSLRNDRLVLLGCVLGVTLLCTAVMAVLDLGYGVELARRGGEGPVELRVHHGTLFGLCVGLILGACYTAGLPTAVAHAWLALRGRLPWRLGAFLDALHRREILRQTGPGYRVRHDALARRLAEREDEYARRR</sequence>
<evidence type="ECO:0000313" key="2">
    <source>
        <dbReference type="EMBL" id="GLF93359.1"/>
    </source>
</evidence>
<reference evidence="2 3" key="1">
    <citation type="submission" date="2022-10" db="EMBL/GenBank/DDBJ databases">
        <title>Draft genome sequence of Streptomyces sp. YSPA8.</title>
        <authorList>
            <person name="Moriuchi R."/>
            <person name="Dohra H."/>
            <person name="Yamamura H."/>
            <person name="Kodani S."/>
        </authorList>
    </citation>
    <scope>NUCLEOTIDE SEQUENCE [LARGE SCALE GENOMIC DNA]</scope>
    <source>
        <strain evidence="2 3">YSPA8</strain>
    </source>
</reference>
<dbReference type="Gene3D" id="3.40.50.300">
    <property type="entry name" value="P-loop containing nucleotide triphosphate hydrolases"/>
    <property type="match status" value="1"/>
</dbReference>
<feature type="transmembrane region" description="Helical" evidence="1">
    <location>
        <begin position="23"/>
        <end position="45"/>
    </location>
</feature>
<evidence type="ECO:0000256" key="1">
    <source>
        <dbReference type="SAM" id="Phobius"/>
    </source>
</evidence>
<feature type="transmembrane region" description="Helical" evidence="1">
    <location>
        <begin position="748"/>
        <end position="774"/>
    </location>
</feature>
<feature type="transmembrane region" description="Helical" evidence="1">
    <location>
        <begin position="581"/>
        <end position="602"/>
    </location>
</feature>
<feature type="transmembrane region" description="Helical" evidence="1">
    <location>
        <begin position="550"/>
        <end position="569"/>
    </location>
</feature>
<feature type="transmembrane region" description="Helical" evidence="1">
    <location>
        <begin position="521"/>
        <end position="538"/>
    </location>
</feature>
<dbReference type="SUPFAM" id="SSF52540">
    <property type="entry name" value="P-loop containing nucleoside triphosphate hydrolases"/>
    <property type="match status" value="1"/>
</dbReference>
<dbReference type="RefSeq" id="WP_323445434.1">
    <property type="nucleotide sequence ID" value="NZ_BSBI01000001.1"/>
</dbReference>
<dbReference type="Proteomes" id="UP001291653">
    <property type="component" value="Unassembled WGS sequence"/>
</dbReference>
<comment type="caution">
    <text evidence="2">The sequence shown here is derived from an EMBL/GenBank/DDBJ whole genome shotgun (WGS) entry which is preliminary data.</text>
</comment>
<feature type="transmembrane region" description="Helical" evidence="1">
    <location>
        <begin position="658"/>
        <end position="681"/>
    </location>
</feature>
<feature type="transmembrane region" description="Helical" evidence="1">
    <location>
        <begin position="702"/>
        <end position="728"/>
    </location>
</feature>
<organism evidence="2 3">
    <name type="scientific">Streptomyces yaizuensis</name>
    <dbReference type="NCBI Taxonomy" id="2989713"/>
    <lineage>
        <taxon>Bacteria</taxon>
        <taxon>Bacillati</taxon>
        <taxon>Actinomycetota</taxon>
        <taxon>Actinomycetes</taxon>
        <taxon>Kitasatosporales</taxon>
        <taxon>Streptomycetaceae</taxon>
        <taxon>Streptomyces</taxon>
    </lineage>
</organism>
<name>A0ABQ5NSK5_9ACTN</name>
<keyword evidence="3" id="KW-1185">Reference proteome</keyword>
<keyword evidence="1" id="KW-1133">Transmembrane helix</keyword>
<accession>A0ABQ5NSK5</accession>
<protein>
    <submittedName>
        <fullName evidence="2">NACHT domain-containing protein</fullName>
    </submittedName>
</protein>
<feature type="transmembrane region" description="Helical" evidence="1">
    <location>
        <begin position="623"/>
        <end position="652"/>
    </location>
</feature>
<feature type="transmembrane region" description="Helical" evidence="1">
    <location>
        <begin position="447"/>
        <end position="464"/>
    </location>
</feature>
<evidence type="ECO:0000313" key="3">
    <source>
        <dbReference type="Proteomes" id="UP001291653"/>
    </source>
</evidence>
<keyword evidence="1" id="KW-0812">Transmembrane</keyword>
<dbReference type="InterPro" id="IPR027417">
    <property type="entry name" value="P-loop_NTPase"/>
</dbReference>
<proteinExistence type="predicted"/>
<dbReference type="EMBL" id="BSBI01000001">
    <property type="protein sequence ID" value="GLF93359.1"/>
    <property type="molecule type" value="Genomic_DNA"/>
</dbReference>